<dbReference type="Proteomes" id="UP000765509">
    <property type="component" value="Unassembled WGS sequence"/>
</dbReference>
<name>A0A9Q3HXH7_9BASI</name>
<gene>
    <name evidence="1" type="ORF">O181_061426</name>
</gene>
<accession>A0A9Q3HXH7</accession>
<organism evidence="1 2">
    <name type="scientific">Austropuccinia psidii MF-1</name>
    <dbReference type="NCBI Taxonomy" id="1389203"/>
    <lineage>
        <taxon>Eukaryota</taxon>
        <taxon>Fungi</taxon>
        <taxon>Dikarya</taxon>
        <taxon>Basidiomycota</taxon>
        <taxon>Pucciniomycotina</taxon>
        <taxon>Pucciniomycetes</taxon>
        <taxon>Pucciniales</taxon>
        <taxon>Sphaerophragmiaceae</taxon>
        <taxon>Austropuccinia</taxon>
    </lineage>
</organism>
<dbReference type="EMBL" id="AVOT02029034">
    <property type="protein sequence ID" value="MBW0521711.1"/>
    <property type="molecule type" value="Genomic_DNA"/>
</dbReference>
<sequence length="123" mass="14075">MSDVFLRRPKPIRSKYPSMDEDEGKSGLDGLWWILVRTVNKHGQGKRSIGLGEILLDLGDKETLISSKLALSLPILPKLEELYQNFVQIYQKKQPRLRKLVSTVSQLGNFSQALSRIELIKRI</sequence>
<proteinExistence type="predicted"/>
<evidence type="ECO:0000313" key="1">
    <source>
        <dbReference type="EMBL" id="MBW0521711.1"/>
    </source>
</evidence>
<keyword evidence="2" id="KW-1185">Reference proteome</keyword>
<dbReference type="AlphaFoldDB" id="A0A9Q3HXH7"/>
<reference evidence="1" key="1">
    <citation type="submission" date="2021-03" db="EMBL/GenBank/DDBJ databases">
        <title>Draft genome sequence of rust myrtle Austropuccinia psidii MF-1, a brazilian biotype.</title>
        <authorList>
            <person name="Quecine M.C."/>
            <person name="Pachon D.M.R."/>
            <person name="Bonatelli M.L."/>
            <person name="Correr F.H."/>
            <person name="Franceschini L.M."/>
            <person name="Leite T.F."/>
            <person name="Margarido G.R.A."/>
            <person name="Almeida C.A."/>
            <person name="Ferrarezi J.A."/>
            <person name="Labate C.A."/>
        </authorList>
    </citation>
    <scope>NUCLEOTIDE SEQUENCE</scope>
    <source>
        <strain evidence="1">MF-1</strain>
    </source>
</reference>
<comment type="caution">
    <text evidence="1">The sequence shown here is derived from an EMBL/GenBank/DDBJ whole genome shotgun (WGS) entry which is preliminary data.</text>
</comment>
<evidence type="ECO:0000313" key="2">
    <source>
        <dbReference type="Proteomes" id="UP000765509"/>
    </source>
</evidence>
<protein>
    <submittedName>
        <fullName evidence="1">Uncharacterized protein</fullName>
    </submittedName>
</protein>